<sequence length="317" mass="34212">MLAYTIKRIGLGLLILIGVMFAMYAAVFIVPGNPARAALGPRATQEMIDRLTREMGLDQPYIIQVYNFFANVLTGNLGIDVMSNRPVAAEIWEVLPNTLILCIAGLGWATLLAIPLGCLAVLKRGSWVDRVASLISVGTISLPYYVVAIYALLIFAVKLNWLPAIGDGEDGDIMSQVQALILPAFAIGFTWVGYLARLVRASMLDVMGEPHIRTARAFGVPEWKIVTKYGLRIALIPTLSLLAVSLGGLISSAVFVEVIFSRPGIGKLVTSAVALRNYPVVMGAVLVMTAIYVTLTIAADLLIARLDPRIRDAFRGA</sequence>
<keyword evidence="2" id="KW-1185">Reference proteome</keyword>
<reference evidence="1" key="1">
    <citation type="submission" date="2021-01" db="EMBL/GenBank/DDBJ databases">
        <authorList>
            <person name="Sun Q."/>
        </authorList>
    </citation>
    <scope>NUCLEOTIDE SEQUENCE</scope>
    <source>
        <strain evidence="1">YIM B02566</strain>
    </source>
</reference>
<organism evidence="1 2">
    <name type="scientific">Taklimakanibacter albus</name>
    <dbReference type="NCBI Taxonomy" id="2800327"/>
    <lineage>
        <taxon>Bacteria</taxon>
        <taxon>Pseudomonadati</taxon>
        <taxon>Pseudomonadota</taxon>
        <taxon>Alphaproteobacteria</taxon>
        <taxon>Hyphomicrobiales</taxon>
        <taxon>Aestuariivirgaceae</taxon>
        <taxon>Taklimakanibacter</taxon>
    </lineage>
</organism>
<accession>A0ACC5R6C4</accession>
<dbReference type="EMBL" id="JAENHL010000007">
    <property type="protein sequence ID" value="MBK1868204.1"/>
    <property type="molecule type" value="Genomic_DNA"/>
</dbReference>
<name>A0ACC5R6C4_9HYPH</name>
<evidence type="ECO:0000313" key="1">
    <source>
        <dbReference type="EMBL" id="MBK1868204.1"/>
    </source>
</evidence>
<comment type="caution">
    <text evidence="1">The sequence shown here is derived from an EMBL/GenBank/DDBJ whole genome shotgun (WGS) entry which is preliminary data.</text>
</comment>
<proteinExistence type="predicted"/>
<dbReference type="Proteomes" id="UP000616151">
    <property type="component" value="Unassembled WGS sequence"/>
</dbReference>
<protein>
    <submittedName>
        <fullName evidence="1">ABC transporter permease</fullName>
    </submittedName>
</protein>
<gene>
    <name evidence="1" type="ORF">JHL16_17765</name>
</gene>
<evidence type="ECO:0000313" key="2">
    <source>
        <dbReference type="Proteomes" id="UP000616151"/>
    </source>
</evidence>